<evidence type="ECO:0000256" key="1">
    <source>
        <dbReference type="SAM" id="Phobius"/>
    </source>
</evidence>
<dbReference type="Proteomes" id="UP000013963">
    <property type="component" value="Chromosome"/>
</dbReference>
<feature type="transmembrane region" description="Helical" evidence="1">
    <location>
        <begin position="17"/>
        <end position="38"/>
    </location>
</feature>
<keyword evidence="1" id="KW-0812">Transmembrane</keyword>
<evidence type="ECO:0000313" key="3">
    <source>
        <dbReference type="Proteomes" id="UP000013963"/>
    </source>
</evidence>
<dbReference type="OrthoDB" id="9839971at2"/>
<reference evidence="2 3" key="1">
    <citation type="journal article" date="2013" name="Genome Biol. Evol.">
        <title>Complete genomes of two dipteran-associated spiroplasmas provided insights into the origin, dynamics, and impacts of viral invasion in spiroplasma.</title>
        <authorList>
            <person name="Ku C."/>
            <person name="Lo W.S."/>
            <person name="Chen L.L."/>
            <person name="Kuo C.H."/>
        </authorList>
    </citation>
    <scope>NUCLEOTIDE SEQUENCE [LARGE SCALE GENOMIC DNA]</scope>
    <source>
        <strain evidence="2">EA-1</strain>
    </source>
</reference>
<dbReference type="STRING" id="1276229.SSYRP_v1c09120"/>
<dbReference type="KEGG" id="ssyr:SSYRP_v1c09120"/>
<dbReference type="EMBL" id="CP005078">
    <property type="protein sequence ID" value="AGM26501.1"/>
    <property type="molecule type" value="Genomic_DNA"/>
</dbReference>
<keyword evidence="1" id="KW-0472">Membrane</keyword>
<gene>
    <name evidence="2" type="ORF">SSYRP_v1c09120</name>
</gene>
<organism evidence="2 3">
    <name type="scientific">Spiroplasma syrphidicola EA-1</name>
    <dbReference type="NCBI Taxonomy" id="1276229"/>
    <lineage>
        <taxon>Bacteria</taxon>
        <taxon>Bacillati</taxon>
        <taxon>Mycoplasmatota</taxon>
        <taxon>Mollicutes</taxon>
        <taxon>Entomoplasmatales</taxon>
        <taxon>Spiroplasmataceae</taxon>
        <taxon>Spiroplasma</taxon>
    </lineage>
</organism>
<keyword evidence="3" id="KW-1185">Reference proteome</keyword>
<sequence length="155" mass="18478">MILFQRSFIIKISSKKVIIWILVFIFIICGGVLSYYIYQKIMIENNKPNLQIEKKPSPPGKPKQPNDNYQPYHLRLSFPNQKSLINYSNQEYFIINDAFEISFLGQWIKSYPIINQNKSFLGFKFSNELIGMSKTILIYHYSLDYEPFLIWKIYL</sequence>
<protein>
    <submittedName>
        <fullName evidence="2">Uncharacterized protein</fullName>
    </submittedName>
</protein>
<dbReference type="AlphaFoldDB" id="R4UMM5"/>
<keyword evidence="1" id="KW-1133">Transmembrane helix</keyword>
<dbReference type="HOGENOM" id="CLU_1694427_0_0_14"/>
<proteinExistence type="predicted"/>
<evidence type="ECO:0000313" key="2">
    <source>
        <dbReference type="EMBL" id="AGM26501.1"/>
    </source>
</evidence>
<accession>R4UMM5</accession>
<name>R4UMM5_9MOLU</name>